<proteinExistence type="predicted"/>
<dbReference type="PROSITE" id="PS51257">
    <property type="entry name" value="PROKAR_LIPOPROTEIN"/>
    <property type="match status" value="1"/>
</dbReference>
<dbReference type="Gene3D" id="1.20.140.150">
    <property type="match status" value="1"/>
</dbReference>
<dbReference type="InterPro" id="IPR050579">
    <property type="entry name" value="PMP-22/EMP/MP20-like"/>
</dbReference>
<sequence>MVEARNIIFMITCCLVFGLFTASCIGAEWGRINAKDLHQSFQGHIGLWKGCGLVNYMMNETCVDLTQKTVHPDIILVRGFSILAIIFSAATVILACIMTEKGHSIKDAGKGMAFVAGLGVVAGIVFMINIGRFKDDMRVLKEIETLNYNFQYGRSYYLNWVGVAGATAAALIALFAKDVDQNQATPEAVWLFEKSLEPKETFINEDKFELAIA</sequence>
<comment type="subcellular location">
    <subcellularLocation>
        <location evidence="1">Membrane</location>
        <topology evidence="1">Multi-pass membrane protein</topology>
    </subcellularLocation>
</comment>
<dbReference type="PANTHER" id="PTHR10671">
    <property type="entry name" value="EPITHELIAL MEMBRANE PROTEIN-RELATED"/>
    <property type="match status" value="1"/>
</dbReference>
<dbReference type="InterPro" id="IPR004031">
    <property type="entry name" value="PMP22/EMP/MP20/Claudin"/>
</dbReference>
<evidence type="ECO:0000256" key="2">
    <source>
        <dbReference type="ARBA" id="ARBA00022692"/>
    </source>
</evidence>
<accession>A0A7M5WYE1</accession>
<organism evidence="6 7">
    <name type="scientific">Clytia hemisphaerica</name>
    <dbReference type="NCBI Taxonomy" id="252671"/>
    <lineage>
        <taxon>Eukaryota</taxon>
        <taxon>Metazoa</taxon>
        <taxon>Cnidaria</taxon>
        <taxon>Hydrozoa</taxon>
        <taxon>Hydroidolina</taxon>
        <taxon>Leptothecata</taxon>
        <taxon>Obeliida</taxon>
        <taxon>Clytiidae</taxon>
        <taxon>Clytia</taxon>
    </lineage>
</organism>
<dbReference type="Proteomes" id="UP000594262">
    <property type="component" value="Unplaced"/>
</dbReference>
<feature type="transmembrane region" description="Helical" evidence="5">
    <location>
        <begin position="75"/>
        <end position="99"/>
    </location>
</feature>
<reference evidence="6" key="1">
    <citation type="submission" date="2021-01" db="UniProtKB">
        <authorList>
            <consortium name="EnsemblMetazoa"/>
        </authorList>
    </citation>
    <scope>IDENTIFICATION</scope>
</reference>
<evidence type="ECO:0000313" key="6">
    <source>
        <dbReference type="EnsemblMetazoa" id="CLYHEMP014916.1"/>
    </source>
</evidence>
<protein>
    <submittedName>
        <fullName evidence="6">Uncharacterized protein</fullName>
    </submittedName>
</protein>
<keyword evidence="3 5" id="KW-1133">Transmembrane helix</keyword>
<keyword evidence="4 5" id="KW-0472">Membrane</keyword>
<evidence type="ECO:0000256" key="1">
    <source>
        <dbReference type="ARBA" id="ARBA00004141"/>
    </source>
</evidence>
<dbReference type="GO" id="GO:0016020">
    <property type="term" value="C:membrane"/>
    <property type="evidence" value="ECO:0007669"/>
    <property type="project" value="UniProtKB-SubCell"/>
</dbReference>
<evidence type="ECO:0000256" key="5">
    <source>
        <dbReference type="SAM" id="Phobius"/>
    </source>
</evidence>
<evidence type="ECO:0000256" key="4">
    <source>
        <dbReference type="ARBA" id="ARBA00023136"/>
    </source>
</evidence>
<dbReference type="PANTHER" id="PTHR10671:SF108">
    <property type="entry name" value="CLAUDIN FAMILY PROTEIN-RELATED"/>
    <property type="match status" value="1"/>
</dbReference>
<name>A0A7M5WYE1_9CNID</name>
<keyword evidence="2 5" id="KW-0812">Transmembrane</keyword>
<feature type="transmembrane region" description="Helical" evidence="5">
    <location>
        <begin position="156"/>
        <end position="176"/>
    </location>
</feature>
<dbReference type="AlphaFoldDB" id="A0A7M5WYE1"/>
<dbReference type="Pfam" id="PF00822">
    <property type="entry name" value="PMP22_Claudin"/>
    <property type="match status" value="1"/>
</dbReference>
<evidence type="ECO:0000256" key="3">
    <source>
        <dbReference type="ARBA" id="ARBA00022989"/>
    </source>
</evidence>
<evidence type="ECO:0000313" key="7">
    <source>
        <dbReference type="Proteomes" id="UP000594262"/>
    </source>
</evidence>
<dbReference type="EnsemblMetazoa" id="CLYHEMT014916.1">
    <property type="protein sequence ID" value="CLYHEMP014916.1"/>
    <property type="gene ID" value="CLYHEMG014916"/>
</dbReference>
<keyword evidence="7" id="KW-1185">Reference proteome</keyword>
<feature type="transmembrane region" description="Helical" evidence="5">
    <location>
        <begin position="111"/>
        <end position="130"/>
    </location>
</feature>
<feature type="transmembrane region" description="Helical" evidence="5">
    <location>
        <begin position="7"/>
        <end position="29"/>
    </location>
</feature>